<comment type="pathway">
    <text evidence="5">Quinol/quinone metabolism; 1,4-dihydroxy-2-naphthoate biosynthesis; 1,4-dihydroxy-2-naphthoate from chorismate: step 5/7.</text>
</comment>
<comment type="similarity">
    <text evidence="5">Belongs to the ATP-dependent AMP-binding enzyme family. MenE subfamily.</text>
</comment>
<dbReference type="UniPathway" id="UPA01057">
    <property type="reaction ID" value="UER00166"/>
</dbReference>
<dbReference type="GO" id="GO:0009234">
    <property type="term" value="P:menaquinone biosynthetic process"/>
    <property type="evidence" value="ECO:0007669"/>
    <property type="project" value="UniProtKB-UniRule"/>
</dbReference>
<dbReference type="RefSeq" id="WP_243835017.1">
    <property type="nucleotide sequence ID" value="NZ_SORF01000005.1"/>
</dbReference>
<sequence>MTEVCSQEPVRRLPDWLQAQAVRRPRQRAIEATTGALTYEELLYAALSCAASLYDQGLREGQRAAILLKDSFAHVIALHALIQLGAILVPLNWRLSAAELAYQVKDCDAQLLICDAHTKSLADEVNQIYDFPAGVIESSKLRWDARGGSRGVFKSDIDLTAPHCIVYTSGTTGRPKGAIITYQNHWWSAMGSVLQLGLRLDERWLVPMPLFHVGGMGVLMRSLIYGTTVVAHNGFDVERVDRALAHERITLASLVPAMLQRLLEKRNEPYPDTLRAVLLGGGPAPKPLLERALGLRIPINQSYGLTESNTQVATLMAEDALAKVGSSGKPLANVRLAIYSADGPTSAPHVEGEILVQSPTVITGYFNRPEATEDAFRDGWLHTGDIGAFDEDGFLYVLDRRTDLIVSGGENVYPAEVESALLRLDGVLDAGVVAKTDTVWGQVPVAFVVLRDQGLLTDETEARWRTQLREALAHYKIPQAFYSVPSLPRNASGKLLRRELREWVKTRC</sequence>
<dbReference type="InterPro" id="IPR000873">
    <property type="entry name" value="AMP-dep_synth/lig_dom"/>
</dbReference>
<reference evidence="8 9" key="1">
    <citation type="submission" date="2019-03" db="EMBL/GenBank/DDBJ databases">
        <title>Genomic Encyclopedia of Type Strains, Phase IV (KMG-IV): sequencing the most valuable type-strain genomes for metagenomic binning, comparative biology and taxonomic classification.</title>
        <authorList>
            <person name="Goeker M."/>
        </authorList>
    </citation>
    <scope>NUCLEOTIDE SEQUENCE [LARGE SCALE GENOMIC DNA]</scope>
    <source>
        <strain evidence="8 9">DSM 17974</strain>
    </source>
</reference>
<dbReference type="NCBIfam" id="TIGR01923">
    <property type="entry name" value="menE"/>
    <property type="match status" value="1"/>
</dbReference>
<dbReference type="Pfam" id="PF00501">
    <property type="entry name" value="AMP-binding"/>
    <property type="match status" value="1"/>
</dbReference>
<dbReference type="AlphaFoldDB" id="A0A4R8LNS9"/>
<name>A0A4R8LNS9_9BACL</name>
<organism evidence="8 9">
    <name type="scientific">Alicyclobacillus sacchari</name>
    <dbReference type="NCBI Taxonomy" id="392010"/>
    <lineage>
        <taxon>Bacteria</taxon>
        <taxon>Bacillati</taxon>
        <taxon>Bacillota</taxon>
        <taxon>Bacilli</taxon>
        <taxon>Bacillales</taxon>
        <taxon>Alicyclobacillaceae</taxon>
        <taxon>Alicyclobacillus</taxon>
    </lineage>
</organism>
<feature type="domain" description="AMP-binding enzyme C-terminal" evidence="7">
    <location>
        <begin position="416"/>
        <end position="494"/>
    </location>
</feature>
<dbReference type="InterPro" id="IPR010192">
    <property type="entry name" value="MenE"/>
</dbReference>
<evidence type="ECO:0000313" key="9">
    <source>
        <dbReference type="Proteomes" id="UP000294581"/>
    </source>
</evidence>
<dbReference type="PROSITE" id="PS00455">
    <property type="entry name" value="AMP_BINDING"/>
    <property type="match status" value="1"/>
</dbReference>
<comment type="catalytic activity">
    <reaction evidence="5">
        <text>2-succinylbenzoate + ATP + CoA = 2-succinylbenzoyl-CoA + AMP + diphosphate</text>
        <dbReference type="Rhea" id="RHEA:17009"/>
        <dbReference type="ChEBI" id="CHEBI:18325"/>
        <dbReference type="ChEBI" id="CHEBI:30616"/>
        <dbReference type="ChEBI" id="CHEBI:33019"/>
        <dbReference type="ChEBI" id="CHEBI:57287"/>
        <dbReference type="ChEBI" id="CHEBI:57364"/>
        <dbReference type="ChEBI" id="CHEBI:456215"/>
        <dbReference type="EC" id="6.2.1.26"/>
    </reaction>
</comment>
<proteinExistence type="inferred from homology"/>
<evidence type="ECO:0000256" key="2">
    <source>
        <dbReference type="ARBA" id="ARBA00022598"/>
    </source>
</evidence>
<dbReference type="EMBL" id="SORF01000005">
    <property type="protein sequence ID" value="TDY47932.1"/>
    <property type="molecule type" value="Genomic_DNA"/>
</dbReference>
<evidence type="ECO:0000256" key="1">
    <source>
        <dbReference type="ARBA" id="ARBA00022428"/>
    </source>
</evidence>
<protein>
    <recommendedName>
        <fullName evidence="5">2-succinylbenzoate--CoA ligase</fullName>
        <ecNumber evidence="5">6.2.1.26</ecNumber>
    </recommendedName>
    <alternativeName>
        <fullName evidence="5">o-succinylbenzoyl-CoA synthetase</fullName>
        <shortName evidence="5">OSB-CoA synthetase</shortName>
    </alternativeName>
</protein>
<dbReference type="SUPFAM" id="SSF56801">
    <property type="entry name" value="Acetyl-CoA synthetase-like"/>
    <property type="match status" value="1"/>
</dbReference>
<dbReference type="InterPro" id="IPR042099">
    <property type="entry name" value="ANL_N_sf"/>
</dbReference>
<dbReference type="PANTHER" id="PTHR43767">
    <property type="entry name" value="LONG-CHAIN-FATTY-ACID--COA LIGASE"/>
    <property type="match status" value="1"/>
</dbReference>
<dbReference type="InterPro" id="IPR050237">
    <property type="entry name" value="ATP-dep_AMP-bd_enzyme"/>
</dbReference>
<dbReference type="UniPathway" id="UPA00079"/>
<evidence type="ECO:0000256" key="4">
    <source>
        <dbReference type="ARBA" id="ARBA00022840"/>
    </source>
</evidence>
<dbReference type="Pfam" id="PF13193">
    <property type="entry name" value="AMP-binding_C"/>
    <property type="match status" value="1"/>
</dbReference>
<dbReference type="InterPro" id="IPR045851">
    <property type="entry name" value="AMP-bd_C_sf"/>
</dbReference>
<evidence type="ECO:0000256" key="5">
    <source>
        <dbReference type="HAMAP-Rule" id="MF_00731"/>
    </source>
</evidence>
<dbReference type="Proteomes" id="UP000294581">
    <property type="component" value="Unassembled WGS sequence"/>
</dbReference>
<keyword evidence="4 5" id="KW-0067">ATP-binding</keyword>
<evidence type="ECO:0000259" key="6">
    <source>
        <dbReference type="Pfam" id="PF00501"/>
    </source>
</evidence>
<dbReference type="GO" id="GO:0005524">
    <property type="term" value="F:ATP binding"/>
    <property type="evidence" value="ECO:0007669"/>
    <property type="project" value="UniProtKB-KW"/>
</dbReference>
<dbReference type="GO" id="GO:0008756">
    <property type="term" value="F:o-succinylbenzoate-CoA ligase activity"/>
    <property type="evidence" value="ECO:0007669"/>
    <property type="project" value="UniProtKB-UniRule"/>
</dbReference>
<gene>
    <name evidence="5" type="primary">menE</name>
    <name evidence="8" type="ORF">C7445_105111</name>
</gene>
<evidence type="ECO:0000313" key="8">
    <source>
        <dbReference type="EMBL" id="TDY47932.1"/>
    </source>
</evidence>
<keyword evidence="1 5" id="KW-0474">Menaquinone biosynthesis</keyword>
<keyword evidence="2 5" id="KW-0436">Ligase</keyword>
<evidence type="ECO:0000256" key="3">
    <source>
        <dbReference type="ARBA" id="ARBA00022741"/>
    </source>
</evidence>
<dbReference type="InterPro" id="IPR025110">
    <property type="entry name" value="AMP-bd_C"/>
</dbReference>
<accession>A0A4R8LNS9</accession>
<feature type="domain" description="AMP-dependent synthetase/ligase" evidence="6">
    <location>
        <begin position="17"/>
        <end position="366"/>
    </location>
</feature>
<dbReference type="InterPro" id="IPR020845">
    <property type="entry name" value="AMP-binding_CS"/>
</dbReference>
<dbReference type="Gene3D" id="3.30.300.30">
    <property type="match status" value="1"/>
</dbReference>
<dbReference type="Gene3D" id="3.40.50.12780">
    <property type="entry name" value="N-terminal domain of ligase-like"/>
    <property type="match status" value="1"/>
</dbReference>
<dbReference type="HAMAP" id="MF_00731">
    <property type="entry name" value="MenE"/>
    <property type="match status" value="1"/>
</dbReference>
<dbReference type="PANTHER" id="PTHR43767:SF1">
    <property type="entry name" value="NONRIBOSOMAL PEPTIDE SYNTHASE PES1 (EUROFUNG)-RELATED"/>
    <property type="match status" value="1"/>
</dbReference>
<comment type="caution">
    <text evidence="8">The sequence shown here is derived from an EMBL/GenBank/DDBJ whole genome shotgun (WGS) entry which is preliminary data.</text>
</comment>
<keyword evidence="3 5" id="KW-0547">Nucleotide-binding</keyword>
<comment type="function">
    <text evidence="5">Converts 2-succinylbenzoate (OSB) to 2-succinylbenzoyl-CoA (OSB-CoA).</text>
</comment>
<evidence type="ECO:0000259" key="7">
    <source>
        <dbReference type="Pfam" id="PF13193"/>
    </source>
</evidence>
<comment type="pathway">
    <text evidence="5">Quinol/quinone metabolism; menaquinone biosynthesis.</text>
</comment>
<keyword evidence="9" id="KW-1185">Reference proteome</keyword>
<dbReference type="EC" id="6.2.1.26" evidence="5"/>